<organism evidence="1 2">
    <name type="scientific">candidate division WWE3 bacterium GW2011_GWC2_41_23</name>
    <dbReference type="NCBI Taxonomy" id="1619123"/>
    <lineage>
        <taxon>Bacteria</taxon>
        <taxon>Katanobacteria</taxon>
    </lineage>
</organism>
<sequence length="80" mass="9181">MIEMKGPPLSVTTVERLARYVWSVDKRALVTLQDDGRVTISEIQKPKEVYDALQSLVRSKYRLGGRKWSKFDVQVVGQTK</sequence>
<name>A0A0G0VP64_UNCKA</name>
<comment type="caution">
    <text evidence="1">The sequence shown here is derived from an EMBL/GenBank/DDBJ whole genome shotgun (WGS) entry which is preliminary data.</text>
</comment>
<evidence type="ECO:0000313" key="1">
    <source>
        <dbReference type="EMBL" id="KKS02699.1"/>
    </source>
</evidence>
<protein>
    <submittedName>
        <fullName evidence="1">Uncharacterized protein</fullName>
    </submittedName>
</protein>
<dbReference type="EMBL" id="LCBB01000012">
    <property type="protein sequence ID" value="KKS02699.1"/>
    <property type="molecule type" value="Genomic_DNA"/>
</dbReference>
<accession>A0A0G0VP64</accession>
<reference evidence="1 2" key="1">
    <citation type="journal article" date="2015" name="Nature">
        <title>rRNA introns, odd ribosomes, and small enigmatic genomes across a large radiation of phyla.</title>
        <authorList>
            <person name="Brown C.T."/>
            <person name="Hug L.A."/>
            <person name="Thomas B.C."/>
            <person name="Sharon I."/>
            <person name="Castelle C.J."/>
            <person name="Singh A."/>
            <person name="Wilkins M.J."/>
            <person name="Williams K.H."/>
            <person name="Banfield J.F."/>
        </authorList>
    </citation>
    <scope>NUCLEOTIDE SEQUENCE [LARGE SCALE GENOMIC DNA]</scope>
</reference>
<dbReference type="AlphaFoldDB" id="A0A0G0VP64"/>
<dbReference type="Proteomes" id="UP000033947">
    <property type="component" value="Unassembled WGS sequence"/>
</dbReference>
<gene>
    <name evidence="1" type="ORF">UU55_C0012G0022</name>
</gene>
<evidence type="ECO:0000313" key="2">
    <source>
        <dbReference type="Proteomes" id="UP000033947"/>
    </source>
</evidence>
<proteinExistence type="predicted"/>